<feature type="transmembrane region" description="Helical" evidence="3">
    <location>
        <begin position="213"/>
        <end position="235"/>
    </location>
</feature>
<dbReference type="GO" id="GO:0043113">
    <property type="term" value="P:receptor clustering"/>
    <property type="evidence" value="ECO:0007669"/>
    <property type="project" value="InterPro"/>
</dbReference>
<dbReference type="AlphaFoldDB" id="A0A5B7GSQ3"/>
<organism evidence="6 7">
    <name type="scientific">Portunus trituberculatus</name>
    <name type="common">Swimming crab</name>
    <name type="synonym">Neptunus trituberculatus</name>
    <dbReference type="NCBI Taxonomy" id="210409"/>
    <lineage>
        <taxon>Eukaryota</taxon>
        <taxon>Metazoa</taxon>
        <taxon>Ecdysozoa</taxon>
        <taxon>Arthropoda</taxon>
        <taxon>Crustacea</taxon>
        <taxon>Multicrustacea</taxon>
        <taxon>Malacostraca</taxon>
        <taxon>Eumalacostraca</taxon>
        <taxon>Eucarida</taxon>
        <taxon>Decapoda</taxon>
        <taxon>Pleocyemata</taxon>
        <taxon>Brachyura</taxon>
        <taxon>Eubrachyura</taxon>
        <taxon>Portunoidea</taxon>
        <taxon>Portunidae</taxon>
        <taxon>Portuninae</taxon>
        <taxon>Portunus</taxon>
    </lineage>
</organism>
<keyword evidence="3" id="KW-1133">Transmembrane helix</keyword>
<dbReference type="EMBL" id="VSRR010017751">
    <property type="protein sequence ID" value="MPC60646.1"/>
    <property type="molecule type" value="Genomic_DNA"/>
</dbReference>
<comment type="caution">
    <text evidence="1">Lacks conserved residue(s) required for the propagation of feature annotation.</text>
</comment>
<evidence type="ECO:0000313" key="7">
    <source>
        <dbReference type="Proteomes" id="UP000324222"/>
    </source>
</evidence>
<dbReference type="SUPFAM" id="SSF50242">
    <property type="entry name" value="TIMP-like"/>
    <property type="match status" value="1"/>
</dbReference>
<dbReference type="Pfam" id="PF03146">
    <property type="entry name" value="NtA"/>
    <property type="match status" value="1"/>
</dbReference>
<dbReference type="Gene3D" id="2.40.50.120">
    <property type="match status" value="1"/>
</dbReference>
<evidence type="ECO:0000256" key="4">
    <source>
        <dbReference type="SAM" id="SignalP"/>
    </source>
</evidence>
<dbReference type="InterPro" id="IPR008993">
    <property type="entry name" value="TIMP-like_OB-fold"/>
</dbReference>
<dbReference type="GO" id="GO:0043236">
    <property type="term" value="F:laminin binding"/>
    <property type="evidence" value="ECO:0007669"/>
    <property type="project" value="InterPro"/>
</dbReference>
<keyword evidence="7" id="KW-1185">Reference proteome</keyword>
<comment type="caution">
    <text evidence="6">The sequence shown here is derived from an EMBL/GenBank/DDBJ whole genome shotgun (WGS) entry which is preliminary data.</text>
</comment>
<dbReference type="GO" id="GO:0005886">
    <property type="term" value="C:plasma membrane"/>
    <property type="evidence" value="ECO:0007669"/>
    <property type="project" value="GOC"/>
</dbReference>
<protein>
    <recommendedName>
        <fullName evidence="5">NtA domain-containing protein</fullName>
    </recommendedName>
</protein>
<dbReference type="PROSITE" id="PS51121">
    <property type="entry name" value="NTA"/>
    <property type="match status" value="1"/>
</dbReference>
<dbReference type="Proteomes" id="UP000324222">
    <property type="component" value="Unassembled WGS sequence"/>
</dbReference>
<evidence type="ECO:0000259" key="5">
    <source>
        <dbReference type="PROSITE" id="PS51121"/>
    </source>
</evidence>
<feature type="chain" id="PRO_5023100449" description="NtA domain-containing protein" evidence="4">
    <location>
        <begin position="25"/>
        <end position="237"/>
    </location>
</feature>
<keyword evidence="4" id="KW-0732">Signal</keyword>
<feature type="domain" description="NtA" evidence="5">
    <location>
        <begin position="75"/>
        <end position="200"/>
    </location>
</feature>
<keyword evidence="3" id="KW-0472">Membrane</keyword>
<evidence type="ECO:0000313" key="6">
    <source>
        <dbReference type="EMBL" id="MPC60646.1"/>
    </source>
</evidence>
<feature type="compositionally biased region" description="Basic residues" evidence="2">
    <location>
        <begin position="30"/>
        <end position="46"/>
    </location>
</feature>
<dbReference type="InterPro" id="IPR004850">
    <property type="entry name" value="NtA_dom"/>
</dbReference>
<proteinExistence type="predicted"/>
<reference evidence="6 7" key="1">
    <citation type="submission" date="2019-05" db="EMBL/GenBank/DDBJ databases">
        <title>Another draft genome of Portunus trituberculatus and its Hox gene families provides insights of decapod evolution.</title>
        <authorList>
            <person name="Jeong J.-H."/>
            <person name="Song I."/>
            <person name="Kim S."/>
            <person name="Choi T."/>
            <person name="Kim D."/>
            <person name="Ryu S."/>
            <person name="Kim W."/>
        </authorList>
    </citation>
    <scope>NUCLEOTIDE SEQUENCE [LARGE SCALE GENOMIC DNA]</scope>
    <source>
        <tissue evidence="6">Muscle</tissue>
    </source>
</reference>
<keyword evidence="3" id="KW-0812">Transmembrane</keyword>
<name>A0A5B7GSQ3_PORTR</name>
<evidence type="ECO:0000256" key="2">
    <source>
        <dbReference type="SAM" id="MobiDB-lite"/>
    </source>
</evidence>
<sequence>MMWVSKRRTMLAVVCVVLVVVASAGGPRLGRLRRQGTRKPNRTRPRLLKDQQVPPVGSVPREIPPPRTRARAPVCPDRLPLEERRDQADLVFTGRIEWLHGRRKSVSRHSVGAAGVAGGVKVKRVLKGPSRYNGEVVEVMGLGRWNVCNSLARVKDTKIFLTSLDEQGRISLNSSLVRLTLKTLRTAAASPRASPGTEGEGRGKCMRSGGTNLGFISEFFFQATVLFCFLFFVFLRL</sequence>
<evidence type="ECO:0000256" key="3">
    <source>
        <dbReference type="SAM" id="Phobius"/>
    </source>
</evidence>
<feature type="signal peptide" evidence="4">
    <location>
        <begin position="1"/>
        <end position="24"/>
    </location>
</feature>
<gene>
    <name evidence="6" type="ORF">E2C01_054701</name>
</gene>
<accession>A0A5B7GSQ3</accession>
<feature type="region of interest" description="Disordered" evidence="2">
    <location>
        <begin position="29"/>
        <end position="73"/>
    </location>
</feature>
<evidence type="ECO:0000256" key="1">
    <source>
        <dbReference type="PROSITE-ProRule" id="PRU00443"/>
    </source>
</evidence>